<organism evidence="5 6">
    <name type="scientific">Brevibacillus parabrevis</name>
    <dbReference type="NCBI Taxonomy" id="54914"/>
    <lineage>
        <taxon>Bacteria</taxon>
        <taxon>Bacillati</taxon>
        <taxon>Bacillota</taxon>
        <taxon>Bacilli</taxon>
        <taxon>Bacillales</taxon>
        <taxon>Paenibacillaceae</taxon>
        <taxon>Brevibacillus</taxon>
    </lineage>
</organism>
<dbReference type="Proteomes" id="UP000316882">
    <property type="component" value="Unassembled WGS sequence"/>
</dbReference>
<dbReference type="InterPro" id="IPR050679">
    <property type="entry name" value="Bact_HTH_transcr_reg"/>
</dbReference>
<dbReference type="PROSITE" id="PS50949">
    <property type="entry name" value="HTH_GNTR"/>
    <property type="match status" value="1"/>
</dbReference>
<dbReference type="AlphaFoldDB" id="A0A4Y3PU32"/>
<keyword evidence="6" id="KW-1185">Reference proteome</keyword>
<evidence type="ECO:0000259" key="4">
    <source>
        <dbReference type="PROSITE" id="PS50949"/>
    </source>
</evidence>
<evidence type="ECO:0000256" key="3">
    <source>
        <dbReference type="ARBA" id="ARBA00023163"/>
    </source>
</evidence>
<dbReference type="EMBL" id="BJMH01000025">
    <property type="protein sequence ID" value="GEB34639.1"/>
    <property type="molecule type" value="Genomic_DNA"/>
</dbReference>
<accession>A0A4Y3PU32</accession>
<comment type="caution">
    <text evidence="5">The sequence shown here is derived from an EMBL/GenBank/DDBJ whole genome shotgun (WGS) entry which is preliminary data.</text>
</comment>
<reference evidence="5 6" key="1">
    <citation type="submission" date="2019-06" db="EMBL/GenBank/DDBJ databases">
        <title>Whole genome shotgun sequence of Brevibacillus parabrevis NBRC 12334.</title>
        <authorList>
            <person name="Hosoyama A."/>
            <person name="Uohara A."/>
            <person name="Ohji S."/>
            <person name="Ichikawa N."/>
        </authorList>
    </citation>
    <scope>NUCLEOTIDE SEQUENCE [LARGE SCALE GENOMIC DNA]</scope>
    <source>
        <strain evidence="5 6">NBRC 12334</strain>
    </source>
</reference>
<proteinExistence type="predicted"/>
<dbReference type="PRINTS" id="PR00035">
    <property type="entry name" value="HTHGNTR"/>
</dbReference>
<protein>
    <submittedName>
        <fullName evidence="5">Putative transcriptional regulator</fullName>
    </submittedName>
</protein>
<gene>
    <name evidence="5" type="ORF">BPA01_42190</name>
</gene>
<dbReference type="GO" id="GO:0045892">
    <property type="term" value="P:negative regulation of DNA-templated transcription"/>
    <property type="evidence" value="ECO:0007669"/>
    <property type="project" value="TreeGrafter"/>
</dbReference>
<dbReference type="PANTHER" id="PTHR44846">
    <property type="entry name" value="MANNOSYL-D-GLYCERATE TRANSPORT/METABOLISM SYSTEM REPRESSOR MNGR-RELATED"/>
    <property type="match status" value="1"/>
</dbReference>
<dbReference type="InterPro" id="IPR000524">
    <property type="entry name" value="Tscrpt_reg_HTH_GntR"/>
</dbReference>
<sequence>MFITNPKKGQNDSKVLRYIKAYNEILHMIQSGLYPENSKLPSETDLSQMLGISRMTLRQALLLLQEDGFIVMRHGSGSYVSKTPNVNHAGLEKKTNPVYKCSQYEIELATISYRIDVPNDYVINTLGKIVPWVMGVDRLYEHEKRARAYGFTMIPYDTFEAYSINYAEEAQLAAFVDEQIYEYAHSTKLEIKFVKGNDLIKTHKMPSQNNWFVLILEVIYDKTGNILMHNKFFVPEEDAQLTICTY</sequence>
<keyword evidence="3" id="KW-0804">Transcription</keyword>
<dbReference type="PANTHER" id="PTHR44846:SF1">
    <property type="entry name" value="MANNOSYL-D-GLYCERATE TRANSPORT_METABOLISM SYSTEM REPRESSOR MNGR-RELATED"/>
    <property type="match status" value="1"/>
</dbReference>
<dbReference type="SUPFAM" id="SSF46785">
    <property type="entry name" value="Winged helix' DNA-binding domain"/>
    <property type="match status" value="1"/>
</dbReference>
<evidence type="ECO:0000313" key="5">
    <source>
        <dbReference type="EMBL" id="GEB34639.1"/>
    </source>
</evidence>
<dbReference type="CDD" id="cd07377">
    <property type="entry name" value="WHTH_GntR"/>
    <property type="match status" value="1"/>
</dbReference>
<keyword evidence="2" id="KW-0238">DNA-binding</keyword>
<feature type="domain" description="HTH gntR-type" evidence="4">
    <location>
        <begin position="15"/>
        <end position="83"/>
    </location>
</feature>
<dbReference type="Gene3D" id="1.10.10.10">
    <property type="entry name" value="Winged helix-like DNA-binding domain superfamily/Winged helix DNA-binding domain"/>
    <property type="match status" value="1"/>
</dbReference>
<dbReference type="GO" id="GO:0003677">
    <property type="term" value="F:DNA binding"/>
    <property type="evidence" value="ECO:0007669"/>
    <property type="project" value="UniProtKB-KW"/>
</dbReference>
<evidence type="ECO:0000256" key="1">
    <source>
        <dbReference type="ARBA" id="ARBA00023015"/>
    </source>
</evidence>
<dbReference type="InterPro" id="IPR036388">
    <property type="entry name" value="WH-like_DNA-bd_sf"/>
</dbReference>
<evidence type="ECO:0000313" key="6">
    <source>
        <dbReference type="Proteomes" id="UP000316882"/>
    </source>
</evidence>
<evidence type="ECO:0000256" key="2">
    <source>
        <dbReference type="ARBA" id="ARBA00023125"/>
    </source>
</evidence>
<dbReference type="GO" id="GO:0003700">
    <property type="term" value="F:DNA-binding transcription factor activity"/>
    <property type="evidence" value="ECO:0007669"/>
    <property type="project" value="InterPro"/>
</dbReference>
<name>A0A4Y3PU32_BREPA</name>
<dbReference type="Pfam" id="PF00392">
    <property type="entry name" value="GntR"/>
    <property type="match status" value="1"/>
</dbReference>
<dbReference type="SMART" id="SM00345">
    <property type="entry name" value="HTH_GNTR"/>
    <property type="match status" value="1"/>
</dbReference>
<dbReference type="RefSeq" id="WP_122965960.1">
    <property type="nucleotide sequence ID" value="NZ_BJMH01000025.1"/>
</dbReference>
<dbReference type="InterPro" id="IPR036390">
    <property type="entry name" value="WH_DNA-bd_sf"/>
</dbReference>
<keyword evidence="1" id="KW-0805">Transcription regulation</keyword>